<dbReference type="EMBL" id="KF184786">
    <property type="protein sequence ID" value="AGT16334.1"/>
    <property type="molecule type" value="Genomic_DNA"/>
</dbReference>
<accession>A0A059PYY4</accession>
<dbReference type="EMBL" id="KF184938">
    <property type="protein sequence ID" value="AGT17392.1"/>
    <property type="molecule type" value="Genomic_DNA"/>
</dbReference>
<sequence length="187" mass="20884">MAIRAATAVAGLSAAARRVASGLRHFAPRSARRGFVGDTAAFTRPLLPHAPLSGSHVLRRGLAVIPGEGDHSLVVVAEVSSGDIFYPDDPEAPDDPETCFAYDGKDLASEETMWAMYERWCVFHGVKRDLEDMLRRFSLFKDRARSIHGFNKSGKPWTQGLNRFGDQTPEERSRLYPPRFWRPLADQ</sequence>
<reference evidence="2" key="1">
    <citation type="submission" date="2013-05" db="EMBL/GenBank/DDBJ databases">
        <title>Building the sugarcane genome for biotechnology and identifying evolutionary trends.</title>
        <authorList>
            <person name="De Setta N."/>
            <person name="Monteiro-Vitorello C.B."/>
            <person name="Metcalfe C.J."/>
            <person name="Cruz G.M.Q."/>
            <person name="Del Bem L.E."/>
            <person name="Vicentini R."/>
            <person name="Nogueira F.T.S."/>
            <person name="Campos R.A."/>
            <person name="Nunes S.L."/>
            <person name="Turrini P.C.G."/>
            <person name="Vieira A.P."/>
            <person name="Cruz E.A.O."/>
            <person name="Correa T.C.S."/>
            <person name="Hotta C.T."/>
            <person name="de Mello-Varani A."/>
            <person name="Vautrin S."/>
            <person name="Trindade A.S."/>
            <person name="Vilela M.M."/>
            <person name="Horta C.L."/>
            <person name="Sato P.M."/>
            <person name="de Andrade R.F."/>
            <person name="Nishiyama M.Y."/>
            <person name="Cardoso-Silva C.B."/>
            <person name="Scortecci K.C."/>
            <person name="Garcia A.A.F."/>
            <person name="Carneiro M.S."/>
            <person name="Kim C."/>
            <person name="Paterson A.H."/>
            <person name="Berges H."/>
            <person name="D'Hont A."/>
            <person name="de-Souza A.P."/>
            <person name="Souza G.M."/>
            <person name="Vincentz M."/>
            <person name="Kitajima J.P."/>
            <person name="Van Sluys M.-A."/>
        </authorList>
    </citation>
    <scope>NUCLEOTIDE SEQUENCE</scope>
</reference>
<proteinExistence type="predicted"/>
<dbReference type="SUPFAM" id="SSF54001">
    <property type="entry name" value="Cysteine proteinases"/>
    <property type="match status" value="1"/>
</dbReference>
<organism evidence="2">
    <name type="scientific">Saccharum hybrid cultivar R570</name>
    <dbReference type="NCBI Taxonomy" id="131158"/>
    <lineage>
        <taxon>Eukaryota</taxon>
        <taxon>Viridiplantae</taxon>
        <taxon>Streptophyta</taxon>
        <taxon>Embryophyta</taxon>
        <taxon>Tracheophyta</taxon>
        <taxon>Spermatophyta</taxon>
        <taxon>Magnoliopsida</taxon>
        <taxon>Liliopsida</taxon>
        <taxon>Poales</taxon>
        <taxon>Poaceae</taxon>
        <taxon>PACMAD clade</taxon>
        <taxon>Panicoideae</taxon>
        <taxon>Andropogonodae</taxon>
        <taxon>Andropogoneae</taxon>
        <taxon>Saccharinae</taxon>
        <taxon>Saccharum</taxon>
        <taxon>Saccharum officinarum species complex</taxon>
    </lineage>
</organism>
<feature type="domain" description="Cathepsin propeptide inhibitor" evidence="1">
    <location>
        <begin position="117"/>
        <end position="172"/>
    </location>
</feature>
<dbReference type="SMART" id="SM00848">
    <property type="entry name" value="Inhibitor_I29"/>
    <property type="match status" value="1"/>
</dbReference>
<dbReference type="Pfam" id="PF08246">
    <property type="entry name" value="Inhibitor_I29"/>
    <property type="match status" value="1"/>
</dbReference>
<protein>
    <recommendedName>
        <fullName evidence="1">Cathepsin propeptide inhibitor domain-containing protein</fullName>
    </recommendedName>
</protein>
<gene>
    <name evidence="3" type="ORF">SHCRBa_026_P08_R_10</name>
    <name evidence="2" type="ORF">SHCRBa_161_O13_R_20</name>
    <name evidence="5" type="ORF">SHCRBa_176_L06_F_150</name>
    <name evidence="4" type="ORF">SHCRBa_256_D11_R_110</name>
</gene>
<name>A0A059PYY4_9POAL</name>
<evidence type="ECO:0000313" key="5">
    <source>
        <dbReference type="EMBL" id="AGT17392.1"/>
    </source>
</evidence>
<dbReference type="AlphaFoldDB" id="A0A059PYY4"/>
<dbReference type="InterPro" id="IPR038765">
    <property type="entry name" value="Papain-like_cys_pep_sf"/>
</dbReference>
<dbReference type="EMBL" id="KF184753">
    <property type="protein sequence ID" value="AGT16298.1"/>
    <property type="molecule type" value="Genomic_DNA"/>
</dbReference>
<dbReference type="InterPro" id="IPR013201">
    <property type="entry name" value="Prot_inhib_I29"/>
</dbReference>
<dbReference type="Gene3D" id="1.10.287.2250">
    <property type="match status" value="1"/>
</dbReference>
<evidence type="ECO:0000313" key="3">
    <source>
        <dbReference type="EMBL" id="AGT16298.1"/>
    </source>
</evidence>
<evidence type="ECO:0000313" key="4">
    <source>
        <dbReference type="EMBL" id="AGT16334.1"/>
    </source>
</evidence>
<evidence type="ECO:0000259" key="1">
    <source>
        <dbReference type="SMART" id="SM00848"/>
    </source>
</evidence>
<dbReference type="EMBL" id="KF184723">
    <property type="protein sequence ID" value="AGT16232.1"/>
    <property type="molecule type" value="Genomic_DNA"/>
</dbReference>
<evidence type="ECO:0000313" key="2">
    <source>
        <dbReference type="EMBL" id="AGT16232.1"/>
    </source>
</evidence>